<dbReference type="InterPro" id="IPR000182">
    <property type="entry name" value="GNAT_dom"/>
</dbReference>
<dbReference type="RefSeq" id="WP_052114940.1">
    <property type="nucleotide sequence ID" value="NZ_AVBG01000004.1"/>
</dbReference>
<dbReference type="SUPFAM" id="SSF55729">
    <property type="entry name" value="Acyl-CoA N-acyltransferases (Nat)"/>
    <property type="match status" value="1"/>
</dbReference>
<dbReference type="EMBL" id="AVBG01000004">
    <property type="protein sequence ID" value="KGP91818.1"/>
    <property type="molecule type" value="Genomic_DNA"/>
</dbReference>
<dbReference type="Proteomes" id="UP000030153">
    <property type="component" value="Unassembled WGS sequence"/>
</dbReference>
<dbReference type="eggNOG" id="COG1670">
    <property type="taxonomic scope" value="Bacteria"/>
</dbReference>
<protein>
    <recommendedName>
        <fullName evidence="1">N-acetyltransferase domain-containing protein</fullName>
    </recommendedName>
</protein>
<accession>A0A0A2UYI7</accession>
<dbReference type="Gene3D" id="3.40.630.30">
    <property type="match status" value="1"/>
</dbReference>
<name>A0A0A2UYI7_9BACI</name>
<comment type="caution">
    <text evidence="2">The sequence shown here is derived from an EMBL/GenBank/DDBJ whole genome shotgun (WGS) entry which is preliminary data.</text>
</comment>
<sequence length="195" mass="22832">MLKISTDRLIIRDHIEKDLYPMHELLSNRKEMYYLPELRTNSITGTNENLQVAINESKTNKRSKFFFAITDKYTGDYIGEIGFIRTNRSIFGDIMELGYFIKEIYWGKGIVTEASKSIMSYAFNNWNTRKVVTGCVVENKASEGIMKKLGMIKEAELKNHVVLHNKLHDRVEYRILKEEWGELYKDNNTIGDRFS</sequence>
<feature type="domain" description="N-acetyltransferase" evidence="1">
    <location>
        <begin position="9"/>
        <end position="169"/>
    </location>
</feature>
<dbReference type="Pfam" id="PF13302">
    <property type="entry name" value="Acetyltransf_3"/>
    <property type="match status" value="1"/>
</dbReference>
<evidence type="ECO:0000259" key="1">
    <source>
        <dbReference type="PROSITE" id="PS51186"/>
    </source>
</evidence>
<dbReference type="PROSITE" id="PS51186">
    <property type="entry name" value="GNAT"/>
    <property type="match status" value="1"/>
</dbReference>
<evidence type="ECO:0000313" key="2">
    <source>
        <dbReference type="EMBL" id="KGP91818.1"/>
    </source>
</evidence>
<keyword evidence="3" id="KW-1185">Reference proteome</keyword>
<dbReference type="InterPro" id="IPR016181">
    <property type="entry name" value="Acyl_CoA_acyltransferase"/>
</dbReference>
<reference evidence="2 3" key="1">
    <citation type="submission" date="2013-08" db="EMBL/GenBank/DDBJ databases">
        <title>Genome of Pontibacillus chungwhensis.</title>
        <authorList>
            <person name="Wang Q."/>
            <person name="Wang G."/>
        </authorList>
    </citation>
    <scope>NUCLEOTIDE SEQUENCE [LARGE SCALE GENOMIC DNA]</scope>
    <source>
        <strain evidence="2 3">BH030062</strain>
    </source>
</reference>
<dbReference type="GO" id="GO:0016747">
    <property type="term" value="F:acyltransferase activity, transferring groups other than amino-acyl groups"/>
    <property type="evidence" value="ECO:0007669"/>
    <property type="project" value="InterPro"/>
</dbReference>
<gene>
    <name evidence="2" type="ORF">N780_15730</name>
</gene>
<dbReference type="InterPro" id="IPR051531">
    <property type="entry name" value="N-acetyltransferase"/>
</dbReference>
<dbReference type="STRING" id="1385513.N780_15730"/>
<dbReference type="PANTHER" id="PTHR43792">
    <property type="entry name" value="GNAT FAMILY, PUTATIVE (AFU_ORTHOLOGUE AFUA_3G00765)-RELATED-RELATED"/>
    <property type="match status" value="1"/>
</dbReference>
<evidence type="ECO:0000313" key="3">
    <source>
        <dbReference type="Proteomes" id="UP000030153"/>
    </source>
</evidence>
<organism evidence="2 3">
    <name type="scientific">Pontibacillus chungwhensis BH030062</name>
    <dbReference type="NCBI Taxonomy" id="1385513"/>
    <lineage>
        <taxon>Bacteria</taxon>
        <taxon>Bacillati</taxon>
        <taxon>Bacillota</taxon>
        <taxon>Bacilli</taxon>
        <taxon>Bacillales</taxon>
        <taxon>Bacillaceae</taxon>
        <taxon>Pontibacillus</taxon>
    </lineage>
</organism>
<dbReference type="AlphaFoldDB" id="A0A0A2UYI7"/>
<dbReference type="OrthoDB" id="9785602at2"/>
<proteinExistence type="predicted"/>